<organism evidence="1">
    <name type="scientific">Podoviridae sp. ctU557</name>
    <dbReference type="NCBI Taxonomy" id="2827736"/>
    <lineage>
        <taxon>Viruses</taxon>
        <taxon>Duplodnaviria</taxon>
        <taxon>Heunggongvirae</taxon>
        <taxon>Uroviricota</taxon>
        <taxon>Caudoviricetes</taxon>
    </lineage>
</organism>
<protein>
    <submittedName>
        <fullName evidence="1">Uncharacterized protein</fullName>
    </submittedName>
</protein>
<dbReference type="EMBL" id="BK032771">
    <property type="protein sequence ID" value="DAF59533.1"/>
    <property type="molecule type" value="Genomic_DNA"/>
</dbReference>
<sequence>MATNNFTSVNPTGIYAIDLLNDDRAQDDLDFIHENVIRELQGMGLDTREQDCLGSQEGWLFGMVYGVDNGNYEYVTIELQTRNGYYEGANLDYVVGYLVDGDEYDDESLEDAYVFNKRKQDYVEISKTRVKRLRAQARAIVKKIDKVYSNNTTVLRKVGQFNNGGAIYESV</sequence>
<proteinExistence type="predicted"/>
<reference evidence="1" key="1">
    <citation type="journal article" date="2021" name="Proc. Natl. Acad. Sci. U.S.A.">
        <title>A Catalog of Tens of Thousands of Viruses from Human Metagenomes Reveals Hidden Associations with Chronic Diseases.</title>
        <authorList>
            <person name="Tisza M.J."/>
            <person name="Buck C.B."/>
        </authorList>
    </citation>
    <scope>NUCLEOTIDE SEQUENCE</scope>
    <source>
        <strain evidence="1">CtU557</strain>
    </source>
</reference>
<name>A0A8S5T862_9CAUD</name>
<evidence type="ECO:0000313" key="1">
    <source>
        <dbReference type="EMBL" id="DAF59533.1"/>
    </source>
</evidence>
<accession>A0A8S5T862</accession>